<name>A0A837AGG8_9NEIS</name>
<evidence type="ECO:0000256" key="5">
    <source>
        <dbReference type="ARBA" id="ARBA00030918"/>
    </source>
</evidence>
<dbReference type="Pfam" id="PF06725">
    <property type="entry name" value="3D"/>
    <property type="match status" value="1"/>
</dbReference>
<keyword evidence="7" id="KW-0326">Glycosidase</keyword>
<dbReference type="GO" id="GO:0009253">
    <property type="term" value="P:peptidoglycan catabolic process"/>
    <property type="evidence" value="ECO:0007669"/>
    <property type="project" value="TreeGrafter"/>
</dbReference>
<comment type="catalytic activity">
    <reaction evidence="1">
        <text>Exolytic cleavage of the (1-&gt;4)-beta-glycosidic linkage between N-acetylmuramic acid (MurNAc) and N-acetylglucosamine (GlcNAc) residues in peptidoglycan, from either the reducing or the non-reducing ends of the peptidoglycan chains, with concomitant formation of a 1,6-anhydrobond in the MurNAc residue.</text>
        <dbReference type="EC" id="4.2.2.n1"/>
    </reaction>
</comment>
<evidence type="ECO:0000259" key="6">
    <source>
        <dbReference type="SMART" id="SM00925"/>
    </source>
</evidence>
<dbReference type="GO" id="GO:0019867">
    <property type="term" value="C:outer membrane"/>
    <property type="evidence" value="ECO:0007669"/>
    <property type="project" value="InterPro"/>
</dbReference>
<evidence type="ECO:0000256" key="2">
    <source>
        <dbReference type="ARBA" id="ARBA00012587"/>
    </source>
</evidence>
<dbReference type="InterPro" id="IPR005300">
    <property type="entry name" value="MltA_B"/>
</dbReference>
<keyword evidence="7" id="KW-0378">Hydrolase</keyword>
<accession>A0A837AGG8</accession>
<dbReference type="PANTHER" id="PTHR30124:SF0">
    <property type="entry name" value="MEMBRANE-BOUND LYTIC MUREIN TRANSGLYCOSYLASE A"/>
    <property type="match status" value="1"/>
</dbReference>
<evidence type="ECO:0000313" key="8">
    <source>
        <dbReference type="Proteomes" id="UP000027170"/>
    </source>
</evidence>
<dbReference type="EMBL" id="JFZV01000004">
    <property type="protein sequence ID" value="KDN14951.1"/>
    <property type="molecule type" value="Genomic_DNA"/>
</dbReference>
<evidence type="ECO:0000256" key="3">
    <source>
        <dbReference type="ARBA" id="ARBA00023239"/>
    </source>
</evidence>
<keyword evidence="3" id="KW-0456">Lyase</keyword>
<proteinExistence type="predicted"/>
<organism evidence="7 8">
    <name type="scientific">Snodgrassella communis</name>
    <dbReference type="NCBI Taxonomy" id="2946699"/>
    <lineage>
        <taxon>Bacteria</taxon>
        <taxon>Pseudomonadati</taxon>
        <taxon>Pseudomonadota</taxon>
        <taxon>Betaproteobacteria</taxon>
        <taxon>Neisseriales</taxon>
        <taxon>Neisseriaceae</taxon>
        <taxon>Snodgrassella</taxon>
    </lineage>
</organism>
<dbReference type="SMART" id="SM00925">
    <property type="entry name" value="MltA"/>
    <property type="match status" value="1"/>
</dbReference>
<feature type="domain" description="Lytic transglycosylase MltA" evidence="6">
    <location>
        <begin position="150"/>
        <end position="338"/>
    </location>
</feature>
<dbReference type="CDD" id="cd14485">
    <property type="entry name" value="mltA_like_LT_A"/>
    <property type="match status" value="1"/>
</dbReference>
<reference evidence="7 8" key="1">
    <citation type="submission" date="2014-03" db="EMBL/GenBank/DDBJ databases">
        <title>The genomes of two eusocial bee gut symbionts.</title>
        <authorList>
            <person name="Kwong W.K."/>
            <person name="Engel P."/>
            <person name="Koch H."/>
            <person name="Moran N.A."/>
        </authorList>
    </citation>
    <scope>NUCLEOTIDE SEQUENCE [LARGE SCALE GENOMIC DNA]</scope>
    <source>
        <strain evidence="8">wkB29</strain>
    </source>
</reference>
<dbReference type="Pfam" id="PF03562">
    <property type="entry name" value="MltA"/>
    <property type="match status" value="1"/>
</dbReference>
<dbReference type="PROSITE" id="PS51257">
    <property type="entry name" value="PROKAR_LIPOPROTEIN"/>
    <property type="match status" value="1"/>
</dbReference>
<dbReference type="Gene3D" id="2.40.50.270">
    <property type="entry name" value="transglycosylase MltA"/>
    <property type="match status" value="1"/>
</dbReference>
<dbReference type="GO" id="GO:0004553">
    <property type="term" value="F:hydrolase activity, hydrolyzing O-glycosyl compounds"/>
    <property type="evidence" value="ECO:0007669"/>
    <property type="project" value="InterPro"/>
</dbReference>
<dbReference type="CDD" id="cd14668">
    <property type="entry name" value="mlta_B"/>
    <property type="match status" value="1"/>
</dbReference>
<dbReference type="Gene3D" id="2.40.40.10">
    <property type="entry name" value="RlpA-like domain"/>
    <property type="match status" value="1"/>
</dbReference>
<dbReference type="Gene3D" id="2.40.240.50">
    <property type="entry name" value="Barwin-like endoglucanases"/>
    <property type="match status" value="1"/>
</dbReference>
<gene>
    <name evidence="7" type="ORF">SALWKB29_1023</name>
</gene>
<protein>
    <recommendedName>
        <fullName evidence="2">peptidoglycan lytic exotransglycosylase</fullName>
        <ecNumber evidence="2">4.2.2.n1</ecNumber>
    </recommendedName>
    <alternativeName>
        <fullName evidence="5">Murein hydrolase A</fullName>
    </alternativeName>
</protein>
<dbReference type="AlphaFoldDB" id="A0A837AGG8"/>
<evidence type="ECO:0000256" key="1">
    <source>
        <dbReference type="ARBA" id="ARBA00001420"/>
    </source>
</evidence>
<dbReference type="InterPro" id="IPR026044">
    <property type="entry name" value="MltA"/>
</dbReference>
<dbReference type="InterPro" id="IPR036908">
    <property type="entry name" value="RlpA-like_sf"/>
</dbReference>
<dbReference type="GO" id="GO:0071555">
    <property type="term" value="P:cell wall organization"/>
    <property type="evidence" value="ECO:0007669"/>
    <property type="project" value="UniProtKB-KW"/>
</dbReference>
<evidence type="ECO:0000313" key="7">
    <source>
        <dbReference type="EMBL" id="KDN14951.1"/>
    </source>
</evidence>
<dbReference type="Proteomes" id="UP000027170">
    <property type="component" value="Unassembled WGS sequence"/>
</dbReference>
<sequence>MSKIMSSIKFSSIRRWLAWFSVLFLAACHFSHKPVDSIISGESSALAPGKPLPPNYVYTPGKAGVSYRVVSYQALPQWSTQSFIDSLEAFKTSCNKLQMQPAWQTVCQQAARTIRHNHQAKAFFETYFTPWEVSQNGQLAGTVTGYYEPMLLGDTKQTAQARFPIYGIPNDFVVVPLNSGLRQGIVRIRLTGTNSGVITPTGNYTANLASFPLNEKTRALKGRISGNQLVPYYTRAQINAGALNGKAPILGYANDPVELFFLHVQGSGQLKTSDNRMLRLSFADKNDYPYVSIGKYMANKGYLPLAQTSMQGIKAWLQQHPQQLAEVLGQNPSYVFFRASAEPASGPTGALGVPLTKGYSAAVDSHFVNLGAPIFVATTHPASGYGLNRLLMAQDTGSAINGAVRVDYFWGYGDEAGTLAGKMKYPGYVWQLLPNGILPQIK</sequence>
<keyword evidence="4" id="KW-0961">Cell wall biogenesis/degradation</keyword>
<comment type="caution">
    <text evidence="7">The sequence shown here is derived from an EMBL/GenBank/DDBJ whole genome shotgun (WGS) entry which is preliminary data.</text>
</comment>
<dbReference type="GO" id="GO:0009254">
    <property type="term" value="P:peptidoglycan turnover"/>
    <property type="evidence" value="ECO:0007669"/>
    <property type="project" value="InterPro"/>
</dbReference>
<evidence type="ECO:0000256" key="4">
    <source>
        <dbReference type="ARBA" id="ARBA00023316"/>
    </source>
</evidence>
<dbReference type="EC" id="4.2.2.n1" evidence="2"/>
<keyword evidence="8" id="KW-1185">Reference proteome</keyword>
<dbReference type="PIRSF" id="PIRSF019422">
    <property type="entry name" value="MltA"/>
    <property type="match status" value="1"/>
</dbReference>
<dbReference type="GO" id="GO:0008933">
    <property type="term" value="F:peptidoglycan lytic transglycosylase activity"/>
    <property type="evidence" value="ECO:0007669"/>
    <property type="project" value="TreeGrafter"/>
</dbReference>
<dbReference type="PANTHER" id="PTHR30124">
    <property type="entry name" value="MEMBRANE-BOUND LYTIC MUREIN TRANSGLYCOSYLASE A"/>
    <property type="match status" value="1"/>
</dbReference>
<dbReference type="SUPFAM" id="SSF50685">
    <property type="entry name" value="Barwin-like endoglucanases"/>
    <property type="match status" value="1"/>
</dbReference>
<dbReference type="InterPro" id="IPR010611">
    <property type="entry name" value="3D_dom"/>
</dbReference>